<sequence length="561" mass="62100">MALTRDSIGDPVADRAIRSFHREMDQIVRDFFKDFAAFGKGSRGGQQTDADNTWIPNVDVRDSGREYYVTVDLPGVPKDKVKVDVCGVSLIFSGERPHNGQENQRGIYSERPKGRFTRTIPLPTGVQADKVEAKFEDGVLQVKVPRSEESIALVFLDINNGCVFASDFTPAPRAGHVAILVDQKIVFVGGKLDNVTNSREIFYLDLQNGLNLSSSNSSGLEFGTFNETIPSEIGGISLAASAAGITNNLPMIEIFGGLTIVDQRDIKNGTNSTYPKSINSFFSINIQNTTNSISIKVLNDTIPNRPSSRYRVNSVMDKYSRFYVFGGSNSVNDTKMYVYDYWKEAWTSVQSVNAPTPISGYSATLLPNGQIFYIGVFNTNNSQWNFLNATSEKTIPRRFGHTGTLSSDGRNIFIFGGLIGSDDMKLAGDIDIMSLAVLGIETLKWTRPIISNIELGPSKKLADHSAILYNDFLIFAFGYQNYILSNRIYILDVANETYQWVETITRLKGNITATHNPSKPTNSQPSDSQHVLPTWVIVLISLSVLMFIVFAVWGTLAFLKE</sequence>
<dbReference type="PANTHER" id="PTHR23244">
    <property type="entry name" value="KELCH REPEAT DOMAIN"/>
    <property type="match status" value="1"/>
</dbReference>
<dbReference type="AlphaFoldDB" id="A0A9N8ZLZ1"/>
<evidence type="ECO:0000256" key="3">
    <source>
        <dbReference type="SAM" id="Phobius"/>
    </source>
</evidence>
<accession>A0A9N8ZLZ1</accession>
<dbReference type="InterPro" id="IPR008978">
    <property type="entry name" value="HSP20-like_chaperone"/>
</dbReference>
<evidence type="ECO:0000256" key="2">
    <source>
        <dbReference type="RuleBase" id="RU003616"/>
    </source>
</evidence>
<comment type="caution">
    <text evidence="5">The sequence shown here is derived from an EMBL/GenBank/DDBJ whole genome shotgun (WGS) entry which is preliminary data.</text>
</comment>
<dbReference type="InterPro" id="IPR015915">
    <property type="entry name" value="Kelch-typ_b-propeller"/>
</dbReference>
<dbReference type="Pfam" id="PF00011">
    <property type="entry name" value="HSP20"/>
    <property type="match status" value="1"/>
</dbReference>
<feature type="non-terminal residue" evidence="5">
    <location>
        <position position="1"/>
    </location>
</feature>
<organism evidence="5 6">
    <name type="scientific">Ambispora gerdemannii</name>
    <dbReference type="NCBI Taxonomy" id="144530"/>
    <lineage>
        <taxon>Eukaryota</taxon>
        <taxon>Fungi</taxon>
        <taxon>Fungi incertae sedis</taxon>
        <taxon>Mucoromycota</taxon>
        <taxon>Glomeromycotina</taxon>
        <taxon>Glomeromycetes</taxon>
        <taxon>Archaeosporales</taxon>
        <taxon>Ambisporaceae</taxon>
        <taxon>Ambispora</taxon>
    </lineage>
</organism>
<dbReference type="SUPFAM" id="SSF117281">
    <property type="entry name" value="Kelch motif"/>
    <property type="match status" value="1"/>
</dbReference>
<evidence type="ECO:0000313" key="6">
    <source>
        <dbReference type="Proteomes" id="UP000789831"/>
    </source>
</evidence>
<evidence type="ECO:0000256" key="1">
    <source>
        <dbReference type="PROSITE-ProRule" id="PRU00285"/>
    </source>
</evidence>
<dbReference type="Gene3D" id="2.60.40.790">
    <property type="match status" value="1"/>
</dbReference>
<protein>
    <submittedName>
        <fullName evidence="5">12584_t:CDS:1</fullName>
    </submittedName>
</protein>
<dbReference type="CDD" id="cd06464">
    <property type="entry name" value="ACD_sHsps-like"/>
    <property type="match status" value="1"/>
</dbReference>
<comment type="similarity">
    <text evidence="1 2">Belongs to the small heat shock protein (HSP20) family.</text>
</comment>
<feature type="domain" description="SHSP" evidence="4">
    <location>
        <begin position="49"/>
        <end position="161"/>
    </location>
</feature>
<reference evidence="5" key="1">
    <citation type="submission" date="2021-06" db="EMBL/GenBank/DDBJ databases">
        <authorList>
            <person name="Kallberg Y."/>
            <person name="Tangrot J."/>
            <person name="Rosling A."/>
        </authorList>
    </citation>
    <scope>NUCLEOTIDE SEQUENCE</scope>
    <source>
        <strain evidence="5">MT106</strain>
    </source>
</reference>
<dbReference type="EMBL" id="CAJVPL010000463">
    <property type="protein sequence ID" value="CAG8500008.1"/>
    <property type="molecule type" value="Genomic_DNA"/>
</dbReference>
<evidence type="ECO:0000259" key="4">
    <source>
        <dbReference type="PROSITE" id="PS01031"/>
    </source>
</evidence>
<keyword evidence="6" id="KW-1185">Reference proteome</keyword>
<gene>
    <name evidence="5" type="ORF">AGERDE_LOCUS4197</name>
</gene>
<keyword evidence="3" id="KW-1133">Transmembrane helix</keyword>
<dbReference type="PROSITE" id="PS01031">
    <property type="entry name" value="SHSP"/>
    <property type="match status" value="1"/>
</dbReference>
<feature type="transmembrane region" description="Helical" evidence="3">
    <location>
        <begin position="535"/>
        <end position="559"/>
    </location>
</feature>
<keyword evidence="3" id="KW-0472">Membrane</keyword>
<evidence type="ECO:0000313" key="5">
    <source>
        <dbReference type="EMBL" id="CAG8500008.1"/>
    </source>
</evidence>
<dbReference type="PANTHER" id="PTHR23244:SF471">
    <property type="entry name" value="GUANINE NUCLEOTIDE-BINDING PROTEIN SUBUNIT BETA 1-RELATED"/>
    <property type="match status" value="1"/>
</dbReference>
<keyword evidence="3" id="KW-0812">Transmembrane</keyword>
<dbReference type="Gene3D" id="2.120.10.80">
    <property type="entry name" value="Kelch-type beta propeller"/>
    <property type="match status" value="2"/>
</dbReference>
<dbReference type="OrthoDB" id="432528at2759"/>
<name>A0A9N8ZLZ1_9GLOM</name>
<dbReference type="Proteomes" id="UP000789831">
    <property type="component" value="Unassembled WGS sequence"/>
</dbReference>
<dbReference type="InterPro" id="IPR002068">
    <property type="entry name" value="A-crystallin/Hsp20_dom"/>
</dbReference>
<dbReference type="SUPFAM" id="SSF49764">
    <property type="entry name" value="HSP20-like chaperones"/>
    <property type="match status" value="1"/>
</dbReference>
<proteinExistence type="inferred from homology"/>